<dbReference type="CDD" id="cd03112">
    <property type="entry name" value="CobW-like"/>
    <property type="match status" value="1"/>
</dbReference>
<accession>A0A839UL66</accession>
<dbReference type="EMBL" id="JACHXZ010000001">
    <property type="protein sequence ID" value="MBB3167319.1"/>
    <property type="molecule type" value="Genomic_DNA"/>
</dbReference>
<proteinExistence type="predicted"/>
<dbReference type="Gene3D" id="3.40.50.300">
    <property type="entry name" value="P-loop containing nucleotide triphosphate hydrolases"/>
    <property type="match status" value="1"/>
</dbReference>
<organism evidence="2 3">
    <name type="scientific">Simiduia aestuariiviva</name>
    <dbReference type="NCBI Taxonomy" id="1510459"/>
    <lineage>
        <taxon>Bacteria</taxon>
        <taxon>Pseudomonadati</taxon>
        <taxon>Pseudomonadota</taxon>
        <taxon>Gammaproteobacteria</taxon>
        <taxon>Cellvibrionales</taxon>
        <taxon>Cellvibrionaceae</taxon>
        <taxon>Simiduia</taxon>
    </lineage>
</organism>
<sequence length="329" mass="35189">MTQVQVITGFLGAGKTTLLQHWLSRKPVAEHWAVLVNEFGELGLDGALLGAAGADDITIKEVPGGCLCCANGLPFALALQHLLGRLKPHRLFIEPSGLGHPREILAVLQSPQFENFVSLAPTVTLVDPRKLDDARYTDHAIFNQQIAVADVLVAAKSDLYPADTIARIAEYLAACGWPARPVLDVVAAQALPPQTSAIRRASQDLLPDAAPLLTLAPRYNAEGVFYTSRSAEGFCAQGWAFHPALVFDASALELAFAALPCERLKAVMRTPEGAIAFNFVDGVMSQRSLAETPDSRLELLTHTPLDAAVVTDTLLALASDDRRAPDTSA</sequence>
<feature type="domain" description="CobW/HypB/UreG nucleotide-binding" evidence="1">
    <location>
        <begin position="4"/>
        <end position="172"/>
    </location>
</feature>
<dbReference type="PANTHER" id="PTHR13748:SF46">
    <property type="entry name" value="ZINC CHAPERONE YEIR"/>
    <property type="match status" value="1"/>
</dbReference>
<dbReference type="PANTHER" id="PTHR13748">
    <property type="entry name" value="COBW-RELATED"/>
    <property type="match status" value="1"/>
</dbReference>
<keyword evidence="3" id="KW-1185">Reference proteome</keyword>
<dbReference type="InterPro" id="IPR051316">
    <property type="entry name" value="Zinc-reg_GTPase_activator"/>
</dbReference>
<protein>
    <submittedName>
        <fullName evidence="2">G3E family GTPase</fullName>
    </submittedName>
</protein>
<dbReference type="InterPro" id="IPR027417">
    <property type="entry name" value="P-loop_NTPase"/>
</dbReference>
<dbReference type="Proteomes" id="UP000559987">
    <property type="component" value="Unassembled WGS sequence"/>
</dbReference>
<comment type="caution">
    <text evidence="2">The sequence shown here is derived from an EMBL/GenBank/DDBJ whole genome shotgun (WGS) entry which is preliminary data.</text>
</comment>
<name>A0A839UL66_9GAMM</name>
<dbReference type="InterPro" id="IPR003495">
    <property type="entry name" value="CobW/HypB/UreG_nucleotide-bd"/>
</dbReference>
<dbReference type="SUPFAM" id="SSF52540">
    <property type="entry name" value="P-loop containing nucleoside triphosphate hydrolases"/>
    <property type="match status" value="1"/>
</dbReference>
<evidence type="ECO:0000313" key="3">
    <source>
        <dbReference type="Proteomes" id="UP000559987"/>
    </source>
</evidence>
<dbReference type="GO" id="GO:0005737">
    <property type="term" value="C:cytoplasm"/>
    <property type="evidence" value="ECO:0007669"/>
    <property type="project" value="TreeGrafter"/>
</dbReference>
<dbReference type="RefSeq" id="WP_183907936.1">
    <property type="nucleotide sequence ID" value="NZ_JACHXZ010000001.1"/>
</dbReference>
<evidence type="ECO:0000259" key="1">
    <source>
        <dbReference type="Pfam" id="PF02492"/>
    </source>
</evidence>
<reference evidence="2 3" key="1">
    <citation type="submission" date="2020-08" db="EMBL/GenBank/DDBJ databases">
        <title>Genomic Encyclopedia of Type Strains, Phase III (KMG-III): the genomes of soil and plant-associated and newly described type strains.</title>
        <authorList>
            <person name="Whitman W."/>
        </authorList>
    </citation>
    <scope>NUCLEOTIDE SEQUENCE [LARGE SCALE GENOMIC DNA]</scope>
    <source>
        <strain evidence="2 3">CECT 8571</strain>
    </source>
</reference>
<evidence type="ECO:0000313" key="2">
    <source>
        <dbReference type="EMBL" id="MBB3167319.1"/>
    </source>
</evidence>
<dbReference type="Pfam" id="PF02492">
    <property type="entry name" value="cobW"/>
    <property type="match status" value="1"/>
</dbReference>
<gene>
    <name evidence="2" type="ORF">FHS30_000495</name>
</gene>
<dbReference type="AlphaFoldDB" id="A0A839UL66"/>